<evidence type="ECO:0000313" key="8">
    <source>
        <dbReference type="Proteomes" id="UP000035740"/>
    </source>
</evidence>
<sequence>MGAITTINRKRADECLSLHTPSPSFNSPHYFYDRSNQIDTHIAKKPRISNIQSAGKLITSAHSVVPRLRQYPEPGKLRREVHAPCRRKGFGLLSGGLKCEDSGIQEKVDMGNTLNKILRKYAEARDNAVSVLRYVGKDKEVIDVEDEPEKEDVISKGWGELEIVEDGNEIQSVVSDGNRVPEGVEAPESGAIQAASVEALDLTNVENAAKVFGSMSLGFEAYKKLLHNVDAYYSPRLSSLDSEIKLTEAQLQFHQSLKKQEELKNPGEDLLREPFVVLSEEEEREVARAFSNSNRRKILVTHENSNIQITGEMLQCLRPGAWLNDEVINVYLELLKERERREPKKFLNCHFFNTFFYKKLIGGRNGYDYKAVRRWTTQKKLGYGLVECDKIFVPIHKEVHWCLAVINKKDKSFQYLDSLGGRDFQVLRVLARYFADEMKDKSGQEIDVGSWELEFVEDLPEQQNGFDCGVFMIKYADFYSRGMGLHFSQENMPYFRLRTAKEILRLRAD</sequence>
<dbReference type="OMA" id="SWKLEYV"/>
<keyword evidence="4" id="KW-0378">Hydrolase</keyword>
<dbReference type="GO" id="GO:0006508">
    <property type="term" value="P:proteolysis"/>
    <property type="evidence" value="ECO:0007669"/>
    <property type="project" value="UniProtKB-KW"/>
</dbReference>
<dbReference type="Pfam" id="PF02902">
    <property type="entry name" value="Peptidase_C48"/>
    <property type="match status" value="1"/>
</dbReference>
<dbReference type="Proteomes" id="UP000035740">
    <property type="component" value="Unassembled WGS sequence"/>
</dbReference>
<reference evidence="7 8" key="1">
    <citation type="journal article" date="2014" name="Nature">
        <title>The genome of the recently domesticated crop plant sugar beet (Beta vulgaris).</title>
        <authorList>
            <person name="Dohm J.C."/>
            <person name="Minoche A.E."/>
            <person name="Holtgrawe D."/>
            <person name="Capella-Gutierrez S."/>
            <person name="Zakrzewski F."/>
            <person name="Tafer H."/>
            <person name="Rupp O."/>
            <person name="Sorensen T.R."/>
            <person name="Stracke R."/>
            <person name="Reinhardt R."/>
            <person name="Goesmann A."/>
            <person name="Kraft T."/>
            <person name="Schulz B."/>
            <person name="Stadler P.F."/>
            <person name="Schmidt T."/>
            <person name="Gabaldon T."/>
            <person name="Lehrach H."/>
            <person name="Weisshaar B."/>
            <person name="Himmelbauer H."/>
        </authorList>
    </citation>
    <scope>NUCLEOTIDE SEQUENCE [LARGE SCALE GENOMIC DNA]</scope>
    <source>
        <tissue evidence="7">Taproot</tissue>
    </source>
</reference>
<dbReference type="PANTHER" id="PTHR12606">
    <property type="entry name" value="SENTRIN/SUMO-SPECIFIC PROTEASE"/>
    <property type="match status" value="1"/>
</dbReference>
<dbReference type="SUPFAM" id="SSF54001">
    <property type="entry name" value="Cysteine proteinases"/>
    <property type="match status" value="1"/>
</dbReference>
<feature type="domain" description="Ubiquitin-like protease family profile" evidence="6">
    <location>
        <begin position="307"/>
        <end position="479"/>
    </location>
</feature>
<keyword evidence="2" id="KW-0645">Protease</keyword>
<evidence type="ECO:0000259" key="6">
    <source>
        <dbReference type="PROSITE" id="PS50600"/>
    </source>
</evidence>
<evidence type="ECO:0000256" key="1">
    <source>
        <dbReference type="ARBA" id="ARBA00005234"/>
    </source>
</evidence>
<dbReference type="GO" id="GO:0016926">
    <property type="term" value="P:protein desumoylation"/>
    <property type="evidence" value="ECO:0007669"/>
    <property type="project" value="TreeGrafter"/>
</dbReference>
<evidence type="ECO:0000256" key="4">
    <source>
        <dbReference type="ARBA" id="ARBA00022801"/>
    </source>
</evidence>
<dbReference type="PANTHER" id="PTHR12606:SF1">
    <property type="entry name" value="UBIQUITIN-LIKE-SPECIFIC PROTEASE 1A"/>
    <property type="match status" value="1"/>
</dbReference>
<dbReference type="AlphaFoldDB" id="A0A0J8B4Y3"/>
<evidence type="ECO:0000313" key="7">
    <source>
        <dbReference type="EMBL" id="KMS96006.1"/>
    </source>
</evidence>
<evidence type="ECO:0000256" key="5">
    <source>
        <dbReference type="ARBA" id="ARBA00022807"/>
    </source>
</evidence>
<keyword evidence="3" id="KW-0833">Ubl conjugation pathway</keyword>
<accession>A0A0J8B4Y3</accession>
<dbReference type="Gene3D" id="3.40.395.10">
    <property type="entry name" value="Adenoviral Proteinase, Chain A"/>
    <property type="match status" value="1"/>
</dbReference>
<dbReference type="FunFam" id="3.40.395.10:FF:000005">
    <property type="entry name" value="Ubiquitin-like-specific protease ESD4"/>
    <property type="match status" value="1"/>
</dbReference>
<dbReference type="KEGG" id="bvg:104883715"/>
<dbReference type="Gramene" id="KMS96006">
    <property type="protein sequence ID" value="KMS96006"/>
    <property type="gene ID" value="BVRB_002990"/>
</dbReference>
<proteinExistence type="inferred from homology"/>
<organism evidence="7 8">
    <name type="scientific">Beta vulgaris subsp. vulgaris</name>
    <name type="common">Beet</name>
    <dbReference type="NCBI Taxonomy" id="3555"/>
    <lineage>
        <taxon>Eukaryota</taxon>
        <taxon>Viridiplantae</taxon>
        <taxon>Streptophyta</taxon>
        <taxon>Embryophyta</taxon>
        <taxon>Tracheophyta</taxon>
        <taxon>Spermatophyta</taxon>
        <taxon>Magnoliopsida</taxon>
        <taxon>eudicotyledons</taxon>
        <taxon>Gunneridae</taxon>
        <taxon>Pentapetalae</taxon>
        <taxon>Caryophyllales</taxon>
        <taxon>Chenopodiaceae</taxon>
        <taxon>Betoideae</taxon>
        <taxon>Beta</taxon>
    </lineage>
</organism>
<dbReference type="SMR" id="A0A0J8B4Y3"/>
<dbReference type="PROSITE" id="PS50600">
    <property type="entry name" value="ULP_PROTEASE"/>
    <property type="match status" value="1"/>
</dbReference>
<dbReference type="InterPro" id="IPR038765">
    <property type="entry name" value="Papain-like_cys_pep_sf"/>
</dbReference>
<dbReference type="eggNOG" id="KOG0778">
    <property type="taxonomic scope" value="Eukaryota"/>
</dbReference>
<dbReference type="OrthoDB" id="1939479at2759"/>
<keyword evidence="5" id="KW-0788">Thiol protease</keyword>
<evidence type="ECO:0000256" key="2">
    <source>
        <dbReference type="ARBA" id="ARBA00022670"/>
    </source>
</evidence>
<comment type="similarity">
    <text evidence="1">Belongs to the peptidase C48 family.</text>
</comment>
<evidence type="ECO:0000256" key="3">
    <source>
        <dbReference type="ARBA" id="ARBA00022786"/>
    </source>
</evidence>
<name>A0A0J8B4Y3_BETVV</name>
<dbReference type="InterPro" id="IPR003653">
    <property type="entry name" value="Peptidase_C48_C"/>
</dbReference>
<protein>
    <recommendedName>
        <fullName evidence="6">Ubiquitin-like protease family profile domain-containing protein</fullName>
    </recommendedName>
</protein>
<dbReference type="GO" id="GO:0016929">
    <property type="term" value="F:deSUMOylase activity"/>
    <property type="evidence" value="ECO:0007669"/>
    <property type="project" value="TreeGrafter"/>
</dbReference>
<gene>
    <name evidence="7" type="ORF">BVRB_002990</name>
</gene>
<dbReference type="GO" id="GO:0005634">
    <property type="term" value="C:nucleus"/>
    <property type="evidence" value="ECO:0007669"/>
    <property type="project" value="TreeGrafter"/>
</dbReference>
<keyword evidence="8" id="KW-1185">Reference proteome</keyword>
<dbReference type="EMBL" id="KQ090418">
    <property type="protein sequence ID" value="KMS96006.1"/>
    <property type="molecule type" value="Genomic_DNA"/>
</dbReference>